<keyword evidence="4 5" id="KW-0472">Membrane</keyword>
<dbReference type="EMBL" id="VSSQ01035544">
    <property type="protein sequence ID" value="MPM87788.1"/>
    <property type="molecule type" value="Genomic_DNA"/>
</dbReference>
<dbReference type="GO" id="GO:0016787">
    <property type="term" value="F:hydrolase activity"/>
    <property type="evidence" value="ECO:0007669"/>
    <property type="project" value="UniProtKB-KW"/>
</dbReference>
<sequence>MGWVGERVIRDLRLDIMEKLSSLSLDFFNRSSTGDLLTRINVDSQNLLRALRNGGADLIKESLNAVVLLGAMFYLDAWLTLGAVILLPVCILPLMVLGKKARKAMAATLRANIAQSSQFVELLGGIRVIKAFNLETAEISRFRKIHGPQAVSILADPPISLSRPEARQADQC</sequence>
<keyword evidence="7" id="KW-0547">Nucleotide-binding</keyword>
<comment type="subcellular location">
    <subcellularLocation>
        <location evidence="1">Membrane</location>
        <topology evidence="1">Multi-pass membrane protein</topology>
    </subcellularLocation>
</comment>
<organism evidence="7">
    <name type="scientific">bioreactor metagenome</name>
    <dbReference type="NCBI Taxonomy" id="1076179"/>
    <lineage>
        <taxon>unclassified sequences</taxon>
        <taxon>metagenomes</taxon>
        <taxon>ecological metagenomes</taxon>
    </lineage>
</organism>
<dbReference type="PROSITE" id="PS50929">
    <property type="entry name" value="ABC_TM1F"/>
    <property type="match status" value="1"/>
</dbReference>
<dbReference type="SUPFAM" id="SSF90123">
    <property type="entry name" value="ABC transporter transmembrane region"/>
    <property type="match status" value="1"/>
</dbReference>
<keyword evidence="2 5" id="KW-0812">Transmembrane</keyword>
<keyword evidence="7" id="KW-0067">ATP-binding</keyword>
<accession>A0A645DFI1</accession>
<evidence type="ECO:0000256" key="5">
    <source>
        <dbReference type="SAM" id="Phobius"/>
    </source>
</evidence>
<evidence type="ECO:0000256" key="3">
    <source>
        <dbReference type="ARBA" id="ARBA00022989"/>
    </source>
</evidence>
<reference evidence="7" key="1">
    <citation type="submission" date="2019-08" db="EMBL/GenBank/DDBJ databases">
        <authorList>
            <person name="Kucharzyk K."/>
            <person name="Murdoch R.W."/>
            <person name="Higgins S."/>
            <person name="Loffler F."/>
        </authorList>
    </citation>
    <scope>NUCLEOTIDE SEQUENCE</scope>
</reference>
<dbReference type="GO" id="GO:0016020">
    <property type="term" value="C:membrane"/>
    <property type="evidence" value="ECO:0007669"/>
    <property type="project" value="UniProtKB-SubCell"/>
</dbReference>
<evidence type="ECO:0000256" key="2">
    <source>
        <dbReference type="ARBA" id="ARBA00022692"/>
    </source>
</evidence>
<name>A0A645DFI1_9ZZZZ</name>
<dbReference type="GO" id="GO:0034040">
    <property type="term" value="F:ATPase-coupled lipid transmembrane transporter activity"/>
    <property type="evidence" value="ECO:0007669"/>
    <property type="project" value="TreeGrafter"/>
</dbReference>
<dbReference type="InterPro" id="IPR039421">
    <property type="entry name" value="Type_1_exporter"/>
</dbReference>
<evidence type="ECO:0000259" key="6">
    <source>
        <dbReference type="PROSITE" id="PS50929"/>
    </source>
</evidence>
<feature type="domain" description="ABC transmembrane type-1" evidence="6">
    <location>
        <begin position="1"/>
        <end position="145"/>
    </location>
</feature>
<dbReference type="AlphaFoldDB" id="A0A645DFI1"/>
<gene>
    <name evidence="7" type="ORF">SDC9_134888</name>
</gene>
<dbReference type="InterPro" id="IPR036640">
    <property type="entry name" value="ABC1_TM_sf"/>
</dbReference>
<evidence type="ECO:0000256" key="4">
    <source>
        <dbReference type="ARBA" id="ARBA00023136"/>
    </source>
</evidence>
<keyword evidence="7" id="KW-0378">Hydrolase</keyword>
<dbReference type="GO" id="GO:0005524">
    <property type="term" value="F:ATP binding"/>
    <property type="evidence" value="ECO:0007669"/>
    <property type="project" value="UniProtKB-KW"/>
</dbReference>
<dbReference type="Pfam" id="PF00664">
    <property type="entry name" value="ABC_membrane"/>
    <property type="match status" value="1"/>
</dbReference>
<dbReference type="EC" id="3.6.3.-" evidence="7"/>
<protein>
    <submittedName>
        <fullName evidence="7">Putative multidrug export ATP-binding/permease protein</fullName>
        <ecNumber evidence="7">3.6.3.-</ecNumber>
    </submittedName>
</protein>
<evidence type="ECO:0000313" key="7">
    <source>
        <dbReference type="EMBL" id="MPM87788.1"/>
    </source>
</evidence>
<keyword evidence="3 5" id="KW-1133">Transmembrane helix</keyword>
<proteinExistence type="predicted"/>
<comment type="caution">
    <text evidence="7">The sequence shown here is derived from an EMBL/GenBank/DDBJ whole genome shotgun (WGS) entry which is preliminary data.</text>
</comment>
<dbReference type="InterPro" id="IPR011527">
    <property type="entry name" value="ABC1_TM_dom"/>
</dbReference>
<evidence type="ECO:0000256" key="1">
    <source>
        <dbReference type="ARBA" id="ARBA00004141"/>
    </source>
</evidence>
<dbReference type="PANTHER" id="PTHR24221">
    <property type="entry name" value="ATP-BINDING CASSETTE SUB-FAMILY B"/>
    <property type="match status" value="1"/>
</dbReference>
<feature type="transmembrane region" description="Helical" evidence="5">
    <location>
        <begin position="77"/>
        <end position="97"/>
    </location>
</feature>
<dbReference type="GO" id="GO:0140359">
    <property type="term" value="F:ABC-type transporter activity"/>
    <property type="evidence" value="ECO:0007669"/>
    <property type="project" value="InterPro"/>
</dbReference>
<dbReference type="PANTHER" id="PTHR24221:SF654">
    <property type="entry name" value="ATP-BINDING CASSETTE SUB-FAMILY B MEMBER 6"/>
    <property type="match status" value="1"/>
</dbReference>
<dbReference type="Gene3D" id="1.20.1560.10">
    <property type="entry name" value="ABC transporter type 1, transmembrane domain"/>
    <property type="match status" value="1"/>
</dbReference>